<dbReference type="AlphaFoldDB" id="A0A1F6WW41"/>
<keyword evidence="5 8" id="KW-0812">Transmembrane</keyword>
<comment type="similarity">
    <text evidence="2">Belongs to the GSP F family.</text>
</comment>
<dbReference type="InterPro" id="IPR042094">
    <property type="entry name" value="T2SS_GspF_sf"/>
</dbReference>
<accession>A0A1F6WW41</accession>
<protein>
    <recommendedName>
        <fullName evidence="9">Type II secretion system protein GspF domain-containing protein</fullName>
    </recommendedName>
</protein>
<feature type="transmembrane region" description="Helical" evidence="8">
    <location>
        <begin position="171"/>
        <end position="193"/>
    </location>
</feature>
<evidence type="ECO:0000256" key="3">
    <source>
        <dbReference type="ARBA" id="ARBA00022475"/>
    </source>
</evidence>
<feature type="transmembrane region" description="Helical" evidence="8">
    <location>
        <begin position="213"/>
        <end position="240"/>
    </location>
</feature>
<keyword evidence="7 8" id="KW-0472">Membrane</keyword>
<dbReference type="Gene3D" id="1.20.81.30">
    <property type="entry name" value="Type II secretion system (T2SS), domain F"/>
    <property type="match status" value="2"/>
</dbReference>
<evidence type="ECO:0000256" key="2">
    <source>
        <dbReference type="ARBA" id="ARBA00005745"/>
    </source>
</evidence>
<keyword evidence="6 8" id="KW-1133">Transmembrane helix</keyword>
<evidence type="ECO:0000313" key="10">
    <source>
        <dbReference type="EMBL" id="OGI86092.1"/>
    </source>
</evidence>
<evidence type="ECO:0000313" key="11">
    <source>
        <dbReference type="Proteomes" id="UP000179352"/>
    </source>
</evidence>
<organism evidence="10 11">
    <name type="scientific">Candidatus Nomurabacteria bacterium RIFCSPLOWO2_01_FULL_39_17</name>
    <dbReference type="NCBI Taxonomy" id="1801770"/>
    <lineage>
        <taxon>Bacteria</taxon>
        <taxon>Candidatus Nomuraibacteriota</taxon>
    </lineage>
</organism>
<evidence type="ECO:0000256" key="4">
    <source>
        <dbReference type="ARBA" id="ARBA00022519"/>
    </source>
</evidence>
<dbReference type="PANTHER" id="PTHR30012">
    <property type="entry name" value="GENERAL SECRETION PATHWAY PROTEIN"/>
    <property type="match status" value="1"/>
</dbReference>
<keyword evidence="4" id="KW-0997">Cell inner membrane</keyword>
<keyword evidence="3" id="KW-1003">Cell membrane</keyword>
<dbReference type="Pfam" id="PF00482">
    <property type="entry name" value="T2SSF"/>
    <property type="match status" value="2"/>
</dbReference>
<dbReference type="InterPro" id="IPR018076">
    <property type="entry name" value="T2SS_GspF_dom"/>
</dbReference>
<dbReference type="Proteomes" id="UP000179352">
    <property type="component" value="Unassembled WGS sequence"/>
</dbReference>
<name>A0A1F6WW41_9BACT</name>
<feature type="domain" description="Type II secretion system protein GspF" evidence="9">
    <location>
        <begin position="275"/>
        <end position="397"/>
    </location>
</feature>
<dbReference type="EMBL" id="MFUU01000010">
    <property type="protein sequence ID" value="OGI86092.1"/>
    <property type="molecule type" value="Genomic_DNA"/>
</dbReference>
<evidence type="ECO:0000256" key="7">
    <source>
        <dbReference type="ARBA" id="ARBA00023136"/>
    </source>
</evidence>
<dbReference type="FunFam" id="1.20.81.30:FF:000001">
    <property type="entry name" value="Type II secretion system protein F"/>
    <property type="match status" value="1"/>
</dbReference>
<evidence type="ECO:0000256" key="1">
    <source>
        <dbReference type="ARBA" id="ARBA00004429"/>
    </source>
</evidence>
<evidence type="ECO:0000259" key="9">
    <source>
        <dbReference type="Pfam" id="PF00482"/>
    </source>
</evidence>
<gene>
    <name evidence="10" type="ORF">A3A01_01550</name>
</gene>
<evidence type="ECO:0000256" key="5">
    <source>
        <dbReference type="ARBA" id="ARBA00022692"/>
    </source>
</evidence>
<dbReference type="PANTHER" id="PTHR30012:SF0">
    <property type="entry name" value="TYPE II SECRETION SYSTEM PROTEIN F-RELATED"/>
    <property type="match status" value="1"/>
</dbReference>
<feature type="transmembrane region" description="Helical" evidence="8">
    <location>
        <begin position="378"/>
        <end position="399"/>
    </location>
</feature>
<evidence type="ECO:0000256" key="8">
    <source>
        <dbReference type="SAM" id="Phobius"/>
    </source>
</evidence>
<dbReference type="PRINTS" id="PR00812">
    <property type="entry name" value="BCTERIALGSPF"/>
</dbReference>
<comment type="subcellular location">
    <subcellularLocation>
        <location evidence="1">Cell inner membrane</location>
        <topology evidence="1">Multi-pass membrane protein</topology>
    </subcellularLocation>
</comment>
<dbReference type="InterPro" id="IPR003004">
    <property type="entry name" value="GspF/PilC"/>
</dbReference>
<feature type="domain" description="Type II secretion system protein GspF" evidence="9">
    <location>
        <begin position="71"/>
        <end position="194"/>
    </location>
</feature>
<sequence length="406" mass="44782">MLFSYKAKSKNGELVDGILESADRFALSRELRSRELTPVSIAEKNSSYSFNLMAFLNNFFSRVSIVELILFTKNLSGMLRAGLSLSRALSVLEKQTKKQNFNKILVALSQEVNAGGTLSSGFAKFPNVFSKLFVSMTKAGEESGNLTGAISEVGANLEKAHSLTKKVRGALIYPGVILSAMIVIGILMFAFVVPTLAKTFKELDVALPFSTRIIVWLGNFFSNNLILTFIILILLVITIIKLSHSKFMAKYIDFLTIRLPIIGGLTKELNTARTARTMSSLLLSGVSITRAVEITEDVVQNIYFKEVLNKVKIAIEKGSPFSAVFEENSNLYPIMMSEMTEVGEETGKLSDMLLQIALFYEEEIENKTKNLSTVIEPILMIIIGAGVGFFAISMISPLYSVLDNIK</sequence>
<dbReference type="STRING" id="1801770.A3A01_01550"/>
<comment type="caution">
    <text evidence="10">The sequence shown here is derived from an EMBL/GenBank/DDBJ whole genome shotgun (WGS) entry which is preliminary data.</text>
</comment>
<dbReference type="GO" id="GO:0005886">
    <property type="term" value="C:plasma membrane"/>
    <property type="evidence" value="ECO:0007669"/>
    <property type="project" value="UniProtKB-SubCell"/>
</dbReference>
<evidence type="ECO:0000256" key="6">
    <source>
        <dbReference type="ARBA" id="ARBA00022989"/>
    </source>
</evidence>
<proteinExistence type="inferred from homology"/>
<reference evidence="10 11" key="1">
    <citation type="journal article" date="2016" name="Nat. Commun.">
        <title>Thousands of microbial genomes shed light on interconnected biogeochemical processes in an aquifer system.</title>
        <authorList>
            <person name="Anantharaman K."/>
            <person name="Brown C.T."/>
            <person name="Hug L.A."/>
            <person name="Sharon I."/>
            <person name="Castelle C.J."/>
            <person name="Probst A.J."/>
            <person name="Thomas B.C."/>
            <person name="Singh A."/>
            <person name="Wilkins M.J."/>
            <person name="Karaoz U."/>
            <person name="Brodie E.L."/>
            <person name="Williams K.H."/>
            <person name="Hubbard S.S."/>
            <person name="Banfield J.F."/>
        </authorList>
    </citation>
    <scope>NUCLEOTIDE SEQUENCE [LARGE SCALE GENOMIC DNA]</scope>
</reference>